<proteinExistence type="predicted"/>
<dbReference type="EMBL" id="JAGDYP010000003">
    <property type="protein sequence ID" value="MBO1883769.1"/>
    <property type="molecule type" value="Genomic_DNA"/>
</dbReference>
<sequence length="278" mass="32162">MDITKEQVENLIDEVLERTRREVIRYELSPAEGLPVTDSKVGGVPYIPKGGSLPRTSDGKPLFMIAQINCEQLPENNFYPKTGLLQFWIRIPDKKYVEEYNQGLRSRYESDDPFGDDSRRVLYYPTLTEATPFENFQAEYHFYDGCMPLKKSKEFAMHFTKDTEVVSSLLSCYHPIFIEKWNEKFGTNLPFLYGLSDEADEALDDFLPNGQGNKLGGYGEEAEYGNYSTEDFRTFPLLQIDCDDELGIDWVEGVGIFLIKEEELAECDFTEVYYNFQF</sequence>
<evidence type="ECO:0000313" key="2">
    <source>
        <dbReference type="Proteomes" id="UP000681610"/>
    </source>
</evidence>
<accession>A0ABS3PWN9</accession>
<evidence type="ECO:0000313" key="1">
    <source>
        <dbReference type="EMBL" id="MBO1883769.1"/>
    </source>
</evidence>
<keyword evidence="2" id="KW-1185">Reference proteome</keyword>
<dbReference type="Pfam" id="PF09234">
    <property type="entry name" value="DUF1963"/>
    <property type="match status" value="1"/>
</dbReference>
<protein>
    <submittedName>
        <fullName evidence="1">DUF1963 domain-containing protein</fullName>
    </submittedName>
</protein>
<comment type="caution">
    <text evidence="1">The sequence shown here is derived from an EMBL/GenBank/DDBJ whole genome shotgun (WGS) entry which is preliminary data.</text>
</comment>
<dbReference type="Proteomes" id="UP000681610">
    <property type="component" value="Unassembled WGS sequence"/>
</dbReference>
<organism evidence="1 2">
    <name type="scientific">Capnocytophaga bilenii</name>
    <dbReference type="NCBI Taxonomy" id="2819369"/>
    <lineage>
        <taxon>Bacteria</taxon>
        <taxon>Pseudomonadati</taxon>
        <taxon>Bacteroidota</taxon>
        <taxon>Flavobacteriia</taxon>
        <taxon>Flavobacteriales</taxon>
        <taxon>Flavobacteriaceae</taxon>
        <taxon>Capnocytophaga</taxon>
    </lineage>
</organism>
<dbReference type="Gene3D" id="2.30.320.10">
    <property type="entry name" value="YwqG-like"/>
    <property type="match status" value="1"/>
</dbReference>
<reference evidence="1 2" key="1">
    <citation type="submission" date="2021-03" db="EMBL/GenBank/DDBJ databases">
        <title>Isolation and description of Capnocytophaga bilenii sp. nov., a novel Capnocytophaga species, isolated from a gingivitis subject.</title>
        <authorList>
            <person name="Antezack A."/>
            <person name="Monnet-Corti V."/>
            <person name="La Scola B."/>
        </authorList>
    </citation>
    <scope>NUCLEOTIDE SEQUENCE [LARGE SCALE GENOMIC DNA]</scope>
    <source>
        <strain evidence="1 2">Marseille-Q4570</strain>
    </source>
</reference>
<dbReference type="PANTHER" id="PTHR36436:SF6">
    <property type="entry name" value="SLL5081 PROTEIN"/>
    <property type="match status" value="1"/>
</dbReference>
<dbReference type="PANTHER" id="PTHR36436">
    <property type="entry name" value="SLL5081 PROTEIN"/>
    <property type="match status" value="1"/>
</dbReference>
<dbReference type="SUPFAM" id="SSF103032">
    <property type="entry name" value="Hypothetical protein YwqG"/>
    <property type="match status" value="1"/>
</dbReference>
<gene>
    <name evidence="1" type="ORF">J4N46_04885</name>
</gene>
<dbReference type="InterPro" id="IPR035948">
    <property type="entry name" value="YwqG-like_sf"/>
</dbReference>
<dbReference type="InterPro" id="IPR015315">
    <property type="entry name" value="DUF1963"/>
</dbReference>
<name>A0ABS3PWN9_9FLAO</name>